<feature type="non-terminal residue" evidence="3">
    <location>
        <position position="1"/>
    </location>
</feature>
<dbReference type="AlphaFoldDB" id="A0AAV2RBI9"/>
<feature type="compositionally biased region" description="Polar residues" evidence="1">
    <location>
        <begin position="121"/>
        <end position="136"/>
    </location>
</feature>
<evidence type="ECO:0000256" key="1">
    <source>
        <dbReference type="SAM" id="MobiDB-lite"/>
    </source>
</evidence>
<gene>
    <name evidence="3" type="ORF">MNOR_LOCUS21583</name>
</gene>
<feature type="signal peptide" evidence="2">
    <location>
        <begin position="1"/>
        <end position="22"/>
    </location>
</feature>
<dbReference type="Proteomes" id="UP001497623">
    <property type="component" value="Unassembled WGS sequence"/>
</dbReference>
<accession>A0AAV2RBI9</accession>
<feature type="compositionally biased region" description="Polar residues" evidence="1">
    <location>
        <begin position="31"/>
        <end position="55"/>
    </location>
</feature>
<keyword evidence="2" id="KW-0732">Signal</keyword>
<keyword evidence="4" id="KW-1185">Reference proteome</keyword>
<organism evidence="3 4">
    <name type="scientific">Meganyctiphanes norvegica</name>
    <name type="common">Northern krill</name>
    <name type="synonym">Thysanopoda norvegica</name>
    <dbReference type="NCBI Taxonomy" id="48144"/>
    <lineage>
        <taxon>Eukaryota</taxon>
        <taxon>Metazoa</taxon>
        <taxon>Ecdysozoa</taxon>
        <taxon>Arthropoda</taxon>
        <taxon>Crustacea</taxon>
        <taxon>Multicrustacea</taxon>
        <taxon>Malacostraca</taxon>
        <taxon>Eumalacostraca</taxon>
        <taxon>Eucarida</taxon>
        <taxon>Euphausiacea</taxon>
        <taxon>Euphausiidae</taxon>
        <taxon>Meganyctiphanes</taxon>
    </lineage>
</organism>
<feature type="compositionally biased region" description="Polar residues" evidence="1">
    <location>
        <begin position="63"/>
        <end position="87"/>
    </location>
</feature>
<sequence>SLTYNMARLPILIIFFVTLTSAHPGYKVYSSQSHNPATYRTHQSNSRPSYRSTTGQHGGLYGSYTNRQPITYETNQRYSSSGPTNGDNGPVRYGNRQSVICRPPLKCTVSVEHRKSYGKGHQTNSQQIPPSYSKPQPQRYGDTPQRYGDTHQVQGGSIPQRYGDNFPANDLLGINVTPSNNIPTEGPAAPAVTHPPPVLPFALANAIDVRELGNDIATEDPVPPTDLA</sequence>
<protein>
    <submittedName>
        <fullName evidence="3">Uncharacterized protein</fullName>
    </submittedName>
</protein>
<feature type="region of interest" description="Disordered" evidence="1">
    <location>
        <begin position="114"/>
        <end position="171"/>
    </location>
</feature>
<comment type="caution">
    <text evidence="3">The sequence shown here is derived from an EMBL/GenBank/DDBJ whole genome shotgun (WGS) entry which is preliminary data.</text>
</comment>
<evidence type="ECO:0000256" key="2">
    <source>
        <dbReference type="SAM" id="SignalP"/>
    </source>
</evidence>
<name>A0AAV2RBI9_MEGNR</name>
<proteinExistence type="predicted"/>
<feature type="chain" id="PRO_5043864478" evidence="2">
    <location>
        <begin position="23"/>
        <end position="228"/>
    </location>
</feature>
<evidence type="ECO:0000313" key="4">
    <source>
        <dbReference type="Proteomes" id="UP001497623"/>
    </source>
</evidence>
<reference evidence="3 4" key="1">
    <citation type="submission" date="2024-05" db="EMBL/GenBank/DDBJ databases">
        <authorList>
            <person name="Wallberg A."/>
        </authorList>
    </citation>
    <scope>NUCLEOTIDE SEQUENCE [LARGE SCALE GENOMIC DNA]</scope>
</reference>
<dbReference type="EMBL" id="CAXKWB010017486">
    <property type="protein sequence ID" value="CAL4119006.1"/>
    <property type="molecule type" value="Genomic_DNA"/>
</dbReference>
<evidence type="ECO:0000313" key="3">
    <source>
        <dbReference type="EMBL" id="CAL4119006.1"/>
    </source>
</evidence>
<feature type="region of interest" description="Disordered" evidence="1">
    <location>
        <begin position="31"/>
        <end position="97"/>
    </location>
</feature>